<dbReference type="Pfam" id="PF00583">
    <property type="entry name" value="Acetyltransf_1"/>
    <property type="match status" value="1"/>
</dbReference>
<dbReference type="Gene3D" id="3.40.50.720">
    <property type="entry name" value="NAD(P)-binding Rossmann-like Domain"/>
    <property type="match status" value="1"/>
</dbReference>
<feature type="compositionally biased region" description="Basic and acidic residues" evidence="4">
    <location>
        <begin position="207"/>
        <end position="216"/>
    </location>
</feature>
<evidence type="ECO:0000313" key="7">
    <source>
        <dbReference type="Proteomes" id="UP000612808"/>
    </source>
</evidence>
<sequence>MRIDGAVVLVTGANRGLGRVLARMCVERGAARVYGGVRDPGADLPAGVVPVRLDITDPAQVSAAAETCGDVTVLVNNAGVLTNTPLVGAPDLTRARAEMDVNYFGTLAMCRAFAPVLARNGGGALVNILSIASWFTNPAMGSYSASKAAAWAMTKGVRDELRPQGTLVVAVHSGYIDTDMARGVTSTKNSPEDVAARTLDGLAADRTEVLADDRTQRAKRAVAADPVPEPRPVAETPVPEPRPVAGDTASEPPTATGNPPAAEDAAPEMPTAIRNPPAGGNPPGARDAAPGTRTGDVAAETRRATDAELGAALRVWRAANEARGKVPDAERIARVRRKLADPAALPVVAVADGAVVGMALAEPGRADDGAGPVLPDLWHVSMVFVDPAYRGRRIGVLLLDEVAARAGGRRLQLWTGAGNERAQRLYRRAGFTPTGRVREHGGETILHLERRPKRS</sequence>
<dbReference type="PANTHER" id="PTHR44196:SF1">
    <property type="entry name" value="DEHYDROGENASE_REDUCTASE SDR FAMILY MEMBER 7B"/>
    <property type="match status" value="1"/>
</dbReference>
<keyword evidence="2" id="KW-0560">Oxidoreductase</keyword>
<dbReference type="GO" id="GO:0016747">
    <property type="term" value="F:acyltransferase activity, transferring groups other than amino-acyl groups"/>
    <property type="evidence" value="ECO:0007669"/>
    <property type="project" value="InterPro"/>
</dbReference>
<evidence type="ECO:0000313" key="6">
    <source>
        <dbReference type="EMBL" id="GID09960.1"/>
    </source>
</evidence>
<dbReference type="InterPro" id="IPR016181">
    <property type="entry name" value="Acyl_CoA_acyltransferase"/>
</dbReference>
<dbReference type="InterPro" id="IPR020904">
    <property type="entry name" value="Sc_DH/Rdtase_CS"/>
</dbReference>
<feature type="region of interest" description="Disordered" evidence="4">
    <location>
        <begin position="207"/>
        <end position="297"/>
    </location>
</feature>
<dbReference type="PROSITE" id="PS51186">
    <property type="entry name" value="GNAT"/>
    <property type="match status" value="1"/>
</dbReference>
<dbReference type="SUPFAM" id="SSF51735">
    <property type="entry name" value="NAD(P)-binding Rossmann-fold domains"/>
    <property type="match status" value="1"/>
</dbReference>
<dbReference type="PROSITE" id="PS00061">
    <property type="entry name" value="ADH_SHORT"/>
    <property type="match status" value="1"/>
</dbReference>
<dbReference type="CDD" id="cd04301">
    <property type="entry name" value="NAT_SF"/>
    <property type="match status" value="1"/>
</dbReference>
<dbReference type="InterPro" id="IPR002347">
    <property type="entry name" value="SDR_fam"/>
</dbReference>
<dbReference type="NCBIfam" id="NF006119">
    <property type="entry name" value="PRK08264.1-5"/>
    <property type="match status" value="1"/>
</dbReference>
<dbReference type="SMART" id="SM00822">
    <property type="entry name" value="PKS_KR"/>
    <property type="match status" value="1"/>
</dbReference>
<feature type="compositionally biased region" description="Low complexity" evidence="4">
    <location>
        <begin position="259"/>
        <end position="291"/>
    </location>
</feature>
<feature type="domain" description="N-acetyltransferase" evidence="5">
    <location>
        <begin position="299"/>
        <end position="452"/>
    </location>
</feature>
<dbReference type="Gene3D" id="3.40.630.30">
    <property type="match status" value="1"/>
</dbReference>
<evidence type="ECO:0000256" key="2">
    <source>
        <dbReference type="ARBA" id="ARBA00023002"/>
    </source>
</evidence>
<dbReference type="InterPro" id="IPR036291">
    <property type="entry name" value="NAD(P)-bd_dom_sf"/>
</dbReference>
<protein>
    <recommendedName>
        <fullName evidence="5">N-acetyltransferase domain-containing protein</fullName>
    </recommendedName>
</protein>
<evidence type="ECO:0000256" key="1">
    <source>
        <dbReference type="ARBA" id="ARBA00006484"/>
    </source>
</evidence>
<accession>A0A8J3IWL3</accession>
<gene>
    <name evidence="6" type="ORF">Aru02nite_08490</name>
</gene>
<evidence type="ECO:0000256" key="4">
    <source>
        <dbReference type="SAM" id="MobiDB-lite"/>
    </source>
</evidence>
<dbReference type="PANTHER" id="PTHR44196">
    <property type="entry name" value="DEHYDROGENASE/REDUCTASE SDR FAMILY MEMBER 7B"/>
    <property type="match status" value="1"/>
</dbReference>
<proteinExistence type="inferred from homology"/>
<dbReference type="InterPro" id="IPR057326">
    <property type="entry name" value="KR_dom"/>
</dbReference>
<dbReference type="PRINTS" id="PR00081">
    <property type="entry name" value="GDHRDH"/>
</dbReference>
<comment type="caution">
    <text evidence="6">The sequence shown here is derived from an EMBL/GenBank/DDBJ whole genome shotgun (WGS) entry which is preliminary data.</text>
</comment>
<dbReference type="InterPro" id="IPR000182">
    <property type="entry name" value="GNAT_dom"/>
</dbReference>
<dbReference type="GO" id="GO:0016020">
    <property type="term" value="C:membrane"/>
    <property type="evidence" value="ECO:0007669"/>
    <property type="project" value="TreeGrafter"/>
</dbReference>
<dbReference type="GO" id="GO:0016491">
    <property type="term" value="F:oxidoreductase activity"/>
    <property type="evidence" value="ECO:0007669"/>
    <property type="project" value="UniProtKB-KW"/>
</dbReference>
<dbReference type="Pfam" id="PF00106">
    <property type="entry name" value="adh_short"/>
    <property type="match status" value="1"/>
</dbReference>
<dbReference type="Proteomes" id="UP000612808">
    <property type="component" value="Unassembled WGS sequence"/>
</dbReference>
<dbReference type="PRINTS" id="PR00080">
    <property type="entry name" value="SDRFAMILY"/>
</dbReference>
<organism evidence="6 7">
    <name type="scientific">Actinocatenispora rupis</name>
    <dbReference type="NCBI Taxonomy" id="519421"/>
    <lineage>
        <taxon>Bacteria</taxon>
        <taxon>Bacillati</taxon>
        <taxon>Actinomycetota</taxon>
        <taxon>Actinomycetes</taxon>
        <taxon>Micromonosporales</taxon>
        <taxon>Micromonosporaceae</taxon>
        <taxon>Actinocatenispora</taxon>
    </lineage>
</organism>
<comment type="similarity">
    <text evidence="1 3">Belongs to the short-chain dehydrogenases/reductases (SDR) family.</text>
</comment>
<dbReference type="AlphaFoldDB" id="A0A8J3IWL3"/>
<dbReference type="EMBL" id="BOMB01000004">
    <property type="protein sequence ID" value="GID09960.1"/>
    <property type="molecule type" value="Genomic_DNA"/>
</dbReference>
<evidence type="ECO:0000259" key="5">
    <source>
        <dbReference type="PROSITE" id="PS51186"/>
    </source>
</evidence>
<reference evidence="6" key="1">
    <citation type="submission" date="2021-01" db="EMBL/GenBank/DDBJ databases">
        <title>Whole genome shotgun sequence of Actinocatenispora rupis NBRC 107355.</title>
        <authorList>
            <person name="Komaki H."/>
            <person name="Tamura T."/>
        </authorList>
    </citation>
    <scope>NUCLEOTIDE SEQUENCE</scope>
    <source>
        <strain evidence="6">NBRC 107355</strain>
    </source>
</reference>
<name>A0A8J3IWL3_9ACTN</name>
<keyword evidence="7" id="KW-1185">Reference proteome</keyword>
<dbReference type="RefSeq" id="WP_203655018.1">
    <property type="nucleotide sequence ID" value="NZ_BAAAZM010000002.1"/>
</dbReference>
<evidence type="ECO:0000256" key="3">
    <source>
        <dbReference type="RuleBase" id="RU000363"/>
    </source>
</evidence>
<dbReference type="SUPFAM" id="SSF55729">
    <property type="entry name" value="Acyl-CoA N-acyltransferases (Nat)"/>
    <property type="match status" value="1"/>
</dbReference>